<protein>
    <submittedName>
        <fullName evidence="1">2226_t:CDS:1</fullName>
    </submittedName>
</protein>
<feature type="non-terminal residue" evidence="1">
    <location>
        <position position="468"/>
    </location>
</feature>
<dbReference type="EMBL" id="CAJVPW010002813">
    <property type="protein sequence ID" value="CAG8513760.1"/>
    <property type="molecule type" value="Genomic_DNA"/>
</dbReference>
<gene>
    <name evidence="1" type="ORF">SPELUC_LOCUS3600</name>
</gene>
<evidence type="ECO:0000313" key="2">
    <source>
        <dbReference type="Proteomes" id="UP000789366"/>
    </source>
</evidence>
<proteinExistence type="predicted"/>
<sequence>MADKIFKDEDILREIFKYTELYKIYSCIFVNKLWCETAVPILWQAPFIPNCFPRPDEKARKSFKHLARTYLICLTESRYEFLKNEGLTLPSKSSPMFTYLSHLKVLDFSFIYDAADAWIDDEDKLIIDENEFEHYREILRKTLIENIIEKANNIQFIHLDGNIQAPILNKDTKSLQDLKRLYIYSQTYIHPQTTEKIFVKNVAQFAKNLSEFAKKLEHITIREDAYGDDHEDKENEASALAELIKAQSSLQYLEIIGYRNISEIFESLQSQSGSLGSLVNLSLKEIDFKQDIIDSRNFFFDLKKLQKLEFRKSGHFNQDVVPLITKIIESASQYLQHLELSLVPLTLENKTKIVDTIAQNCENLVHLNIRTLSNSEIISILLSCQKLRVLKFYTENNFYHVNFIDIAEHLSPSLKTLNIIITTKYYYPSFDSFKSFIEKASTIEKAFTIEKASTIEETSNIEETFTKK</sequence>
<evidence type="ECO:0000313" key="1">
    <source>
        <dbReference type="EMBL" id="CAG8513760.1"/>
    </source>
</evidence>
<reference evidence="1" key="1">
    <citation type="submission" date="2021-06" db="EMBL/GenBank/DDBJ databases">
        <authorList>
            <person name="Kallberg Y."/>
            <person name="Tangrot J."/>
            <person name="Rosling A."/>
        </authorList>
    </citation>
    <scope>NUCLEOTIDE SEQUENCE</scope>
    <source>
        <strain evidence="1">28 12/20/2015</strain>
    </source>
</reference>
<comment type="caution">
    <text evidence="1">The sequence shown here is derived from an EMBL/GenBank/DDBJ whole genome shotgun (WGS) entry which is preliminary data.</text>
</comment>
<keyword evidence="2" id="KW-1185">Reference proteome</keyword>
<organism evidence="1 2">
    <name type="scientific">Cetraspora pellucida</name>
    <dbReference type="NCBI Taxonomy" id="1433469"/>
    <lineage>
        <taxon>Eukaryota</taxon>
        <taxon>Fungi</taxon>
        <taxon>Fungi incertae sedis</taxon>
        <taxon>Mucoromycota</taxon>
        <taxon>Glomeromycotina</taxon>
        <taxon>Glomeromycetes</taxon>
        <taxon>Diversisporales</taxon>
        <taxon>Gigasporaceae</taxon>
        <taxon>Cetraspora</taxon>
    </lineage>
</organism>
<name>A0ACA9LAN1_9GLOM</name>
<dbReference type="Proteomes" id="UP000789366">
    <property type="component" value="Unassembled WGS sequence"/>
</dbReference>
<accession>A0ACA9LAN1</accession>